<dbReference type="EMBL" id="JAWDGP010004804">
    <property type="protein sequence ID" value="KAK3761915.1"/>
    <property type="molecule type" value="Genomic_DNA"/>
</dbReference>
<gene>
    <name evidence="1" type="ORF">RRG08_023698</name>
</gene>
<keyword evidence="2" id="KW-1185">Reference proteome</keyword>
<proteinExistence type="predicted"/>
<evidence type="ECO:0000313" key="2">
    <source>
        <dbReference type="Proteomes" id="UP001283361"/>
    </source>
</evidence>
<comment type="caution">
    <text evidence="1">The sequence shown here is derived from an EMBL/GenBank/DDBJ whole genome shotgun (WGS) entry which is preliminary data.</text>
</comment>
<evidence type="ECO:0000313" key="1">
    <source>
        <dbReference type="EMBL" id="KAK3761915.1"/>
    </source>
</evidence>
<accession>A0AAE0Z3B2</accession>
<protein>
    <submittedName>
        <fullName evidence="1">Uncharacterized protein</fullName>
    </submittedName>
</protein>
<reference evidence="1" key="1">
    <citation type="journal article" date="2023" name="G3 (Bethesda)">
        <title>A reference genome for the long-term kleptoplast-retaining sea slug Elysia crispata morphotype clarki.</title>
        <authorList>
            <person name="Eastman K.E."/>
            <person name="Pendleton A.L."/>
            <person name="Shaikh M.A."/>
            <person name="Suttiyut T."/>
            <person name="Ogas R."/>
            <person name="Tomko P."/>
            <person name="Gavelis G."/>
            <person name="Widhalm J.R."/>
            <person name="Wisecaver J.H."/>
        </authorList>
    </citation>
    <scope>NUCLEOTIDE SEQUENCE</scope>
    <source>
        <strain evidence="1">ECLA1</strain>
    </source>
</reference>
<name>A0AAE0Z3B2_9GAST</name>
<dbReference type="Proteomes" id="UP001283361">
    <property type="component" value="Unassembled WGS sequence"/>
</dbReference>
<organism evidence="1 2">
    <name type="scientific">Elysia crispata</name>
    <name type="common">lettuce slug</name>
    <dbReference type="NCBI Taxonomy" id="231223"/>
    <lineage>
        <taxon>Eukaryota</taxon>
        <taxon>Metazoa</taxon>
        <taxon>Spiralia</taxon>
        <taxon>Lophotrochozoa</taxon>
        <taxon>Mollusca</taxon>
        <taxon>Gastropoda</taxon>
        <taxon>Heterobranchia</taxon>
        <taxon>Euthyneura</taxon>
        <taxon>Panpulmonata</taxon>
        <taxon>Sacoglossa</taxon>
        <taxon>Placobranchoidea</taxon>
        <taxon>Plakobranchidae</taxon>
        <taxon>Elysia</taxon>
    </lineage>
</organism>
<dbReference type="AlphaFoldDB" id="A0AAE0Z3B2"/>
<sequence length="68" mass="7842">MFRQETVFAKILGTKRCNKFSQSVKLPKTVLTLSQVYLTDLLRKEDDKMFYSELAGFNIAEYTSAILT</sequence>